<dbReference type="Proteomes" id="UP000694925">
    <property type="component" value="Unplaced"/>
</dbReference>
<evidence type="ECO:0000256" key="4">
    <source>
        <dbReference type="ARBA" id="ARBA00022723"/>
    </source>
</evidence>
<keyword evidence="3" id="KW-0808">Transferase</keyword>
<proteinExistence type="predicted"/>
<dbReference type="SUPFAM" id="SSF81301">
    <property type="entry name" value="Nucleotidyltransferase"/>
    <property type="match status" value="1"/>
</dbReference>
<keyword evidence="6" id="KW-0862">Zinc</keyword>
<dbReference type="Gene3D" id="3.30.460.10">
    <property type="entry name" value="Beta Polymerase, domain 2"/>
    <property type="match status" value="1"/>
</dbReference>
<dbReference type="InterPro" id="IPR043519">
    <property type="entry name" value="NT_sf"/>
</dbReference>
<accession>A0AAJ7J7Q3</accession>
<dbReference type="InterPro" id="IPR002058">
    <property type="entry name" value="PAP_assoc"/>
</dbReference>
<feature type="domain" description="C2H2-type" evidence="8">
    <location>
        <begin position="10"/>
        <end position="32"/>
    </location>
</feature>
<evidence type="ECO:0000256" key="6">
    <source>
        <dbReference type="ARBA" id="ARBA00022833"/>
    </source>
</evidence>
<evidence type="ECO:0000313" key="10">
    <source>
        <dbReference type="RefSeq" id="XP_017886248.1"/>
    </source>
</evidence>
<evidence type="ECO:0000256" key="3">
    <source>
        <dbReference type="ARBA" id="ARBA00022679"/>
    </source>
</evidence>
<dbReference type="Pfam" id="PF22600">
    <property type="entry name" value="MTPAP-like_central"/>
    <property type="match status" value="1"/>
</dbReference>
<keyword evidence="5" id="KW-0863">Zinc-finger</keyword>
<evidence type="ECO:0000259" key="8">
    <source>
        <dbReference type="PROSITE" id="PS00028"/>
    </source>
</evidence>
<sequence>MMDKVPKYYCNICVRDFQDEYALQGHLTGKKHQLAVKCQTNDGYIAISPLPEFIPPRKLIEFLSHKYGSIKTHKIGPNYVLIQFTNRHVVAQLLNKPVLIGDVKLNITKRLGKLKVSKSSNPTEDKGIICYNNIKQIFEDETTFDVQLLQFLNMIRLTDMEMEIRYGPICSHLDKIFRTKYPKCKTYPFGSIVTELAFKQCDLDMYMYIGQPINDVKVQGSGEYTITTVLKDVKKIMYRTGTIFSNIISLPKAKIPIIKFCYLPTNVLCDLSFKNSLGIYKSYLVRYLISLDNRLKPLMMLIKYWARHFKLASGSSKISNYGLVLLIIFYLQQPHVGIIPPLNILQPNTWQPSIIDGWQVNFNTNVALPPITNTSTVPELLHGFFSFYAKFWFRSRVICPIDGKIYGESSFTGPEVDNLPAYMDRYKACVREDPNSKLPTNTPMCVQDPIELNHNAVAVTIHSTLMLFTKYCEIGVEICAMSSANNYTDLLKTLFTTVCKEGKGKEIKFDVSVTRSQINKDEAQKSETNRIEETNTLDEWFHMIVNIVKEIFEKVFLVRMELVPNDTENGEQRKRETVFLCTSSQCVWRFRKTNTATDPSLSCIEREALISEMTVKNSIKSDLDFACILEKNSPSKVIITVTNWHGPEQTFRDFSAFARPVLIKLIQEAIKFVVMQKSGEGVDFPYTVSVC</sequence>
<dbReference type="CDD" id="cd05402">
    <property type="entry name" value="NT_PAP_TUTase"/>
    <property type="match status" value="1"/>
</dbReference>
<dbReference type="GeneID" id="108628678"/>
<comment type="cofactor">
    <cofactor evidence="2">
        <name>Mg(2+)</name>
        <dbReference type="ChEBI" id="CHEBI:18420"/>
    </cofactor>
</comment>
<dbReference type="AlphaFoldDB" id="A0AAJ7J7Q3"/>
<dbReference type="GO" id="GO:1990817">
    <property type="term" value="F:poly(A) RNA polymerase activity"/>
    <property type="evidence" value="ECO:0007669"/>
    <property type="project" value="UniProtKB-ARBA"/>
</dbReference>
<dbReference type="SUPFAM" id="SSF57667">
    <property type="entry name" value="beta-beta-alpha zinc fingers"/>
    <property type="match status" value="1"/>
</dbReference>
<dbReference type="GO" id="GO:0031123">
    <property type="term" value="P:RNA 3'-end processing"/>
    <property type="evidence" value="ECO:0007669"/>
    <property type="project" value="TreeGrafter"/>
</dbReference>
<dbReference type="InterPro" id="IPR036236">
    <property type="entry name" value="Znf_C2H2_sf"/>
</dbReference>
<organism evidence="9 10">
    <name type="scientific">Ceratina calcarata</name>
    <dbReference type="NCBI Taxonomy" id="156304"/>
    <lineage>
        <taxon>Eukaryota</taxon>
        <taxon>Metazoa</taxon>
        <taxon>Ecdysozoa</taxon>
        <taxon>Arthropoda</taxon>
        <taxon>Hexapoda</taxon>
        <taxon>Insecta</taxon>
        <taxon>Pterygota</taxon>
        <taxon>Neoptera</taxon>
        <taxon>Endopterygota</taxon>
        <taxon>Hymenoptera</taxon>
        <taxon>Apocrita</taxon>
        <taxon>Aculeata</taxon>
        <taxon>Apoidea</taxon>
        <taxon>Anthophila</taxon>
        <taxon>Apidae</taxon>
        <taxon>Ceratina</taxon>
        <taxon>Zadontomerus</taxon>
    </lineage>
</organism>
<dbReference type="PANTHER" id="PTHR12271:SF66">
    <property type="entry name" value="TERMINAL URIDYLYLTRANSFERASE TAILOR"/>
    <property type="match status" value="1"/>
</dbReference>
<keyword evidence="9" id="KW-1185">Reference proteome</keyword>
<dbReference type="PANTHER" id="PTHR12271">
    <property type="entry name" value="POLY A POLYMERASE CID PAP -RELATED"/>
    <property type="match status" value="1"/>
</dbReference>
<dbReference type="RefSeq" id="XP_017886248.1">
    <property type="nucleotide sequence ID" value="XM_018030759.2"/>
</dbReference>
<evidence type="ECO:0000313" key="9">
    <source>
        <dbReference type="Proteomes" id="UP000694925"/>
    </source>
</evidence>
<reference evidence="10" key="1">
    <citation type="submission" date="2025-08" db="UniProtKB">
        <authorList>
            <consortium name="RefSeq"/>
        </authorList>
    </citation>
    <scope>IDENTIFICATION</scope>
    <source>
        <tissue evidence="10">Whole body</tissue>
    </source>
</reference>
<keyword evidence="4" id="KW-0479">Metal-binding</keyword>
<dbReference type="SUPFAM" id="SSF81631">
    <property type="entry name" value="PAP/OAS1 substrate-binding domain"/>
    <property type="match status" value="1"/>
</dbReference>
<evidence type="ECO:0000256" key="7">
    <source>
        <dbReference type="ARBA" id="ARBA00022842"/>
    </source>
</evidence>
<comment type="cofactor">
    <cofactor evidence="1">
        <name>Mn(2+)</name>
        <dbReference type="ChEBI" id="CHEBI:29035"/>
    </cofactor>
</comment>
<dbReference type="InterPro" id="IPR022755">
    <property type="entry name" value="Znf_C2H2_jaz"/>
</dbReference>
<dbReference type="Pfam" id="PF03828">
    <property type="entry name" value="PAP_assoc"/>
    <property type="match status" value="1"/>
</dbReference>
<keyword evidence="7" id="KW-0460">Magnesium</keyword>
<evidence type="ECO:0000256" key="2">
    <source>
        <dbReference type="ARBA" id="ARBA00001946"/>
    </source>
</evidence>
<dbReference type="Pfam" id="PF12171">
    <property type="entry name" value="zf-C2H2_jaz"/>
    <property type="match status" value="1"/>
</dbReference>
<dbReference type="GO" id="GO:0008270">
    <property type="term" value="F:zinc ion binding"/>
    <property type="evidence" value="ECO:0007669"/>
    <property type="project" value="UniProtKB-KW"/>
</dbReference>
<evidence type="ECO:0000256" key="5">
    <source>
        <dbReference type="ARBA" id="ARBA00022771"/>
    </source>
</evidence>
<evidence type="ECO:0000256" key="1">
    <source>
        <dbReference type="ARBA" id="ARBA00001936"/>
    </source>
</evidence>
<dbReference type="Gene3D" id="1.10.1410.10">
    <property type="match status" value="1"/>
</dbReference>
<gene>
    <name evidence="10" type="primary">LOC108628678</name>
</gene>
<name>A0AAJ7J7Q3_9HYME</name>
<dbReference type="Gene3D" id="3.30.160.60">
    <property type="entry name" value="Classic Zinc Finger"/>
    <property type="match status" value="1"/>
</dbReference>
<dbReference type="InterPro" id="IPR054708">
    <property type="entry name" value="MTPAP-like_central"/>
</dbReference>
<protein>
    <submittedName>
        <fullName evidence="10">Speckle targeted PIP5K1A-regulated poly(A) polymerase-like</fullName>
    </submittedName>
</protein>
<dbReference type="InterPro" id="IPR013087">
    <property type="entry name" value="Znf_C2H2_type"/>
</dbReference>
<dbReference type="GO" id="GO:0050265">
    <property type="term" value="F:RNA uridylyltransferase activity"/>
    <property type="evidence" value="ECO:0007669"/>
    <property type="project" value="TreeGrafter"/>
</dbReference>
<dbReference type="KEGG" id="ccal:108628678"/>
<dbReference type="PROSITE" id="PS00028">
    <property type="entry name" value="ZINC_FINGER_C2H2_1"/>
    <property type="match status" value="1"/>
</dbReference>